<dbReference type="Pfam" id="PF00437">
    <property type="entry name" value="T2SSE"/>
    <property type="match status" value="2"/>
</dbReference>
<keyword evidence="2" id="KW-0547">Nucleotide-binding</keyword>
<evidence type="ECO:0000313" key="5">
    <source>
        <dbReference type="EMBL" id="RFO98335.1"/>
    </source>
</evidence>
<dbReference type="CDD" id="cd01129">
    <property type="entry name" value="PulE-GspE-like"/>
    <property type="match status" value="1"/>
</dbReference>
<dbReference type="GO" id="GO:0005886">
    <property type="term" value="C:plasma membrane"/>
    <property type="evidence" value="ECO:0007669"/>
    <property type="project" value="TreeGrafter"/>
</dbReference>
<feature type="domain" description="Bacterial type II secretion system protein E" evidence="4">
    <location>
        <begin position="402"/>
        <end position="416"/>
    </location>
</feature>
<organism evidence="5 6">
    <name type="scientific">Rhodoferax lacus</name>
    <dbReference type="NCBI Taxonomy" id="2184758"/>
    <lineage>
        <taxon>Bacteria</taxon>
        <taxon>Pseudomonadati</taxon>
        <taxon>Pseudomonadota</taxon>
        <taxon>Betaproteobacteria</taxon>
        <taxon>Burkholderiales</taxon>
        <taxon>Comamonadaceae</taxon>
        <taxon>Rhodoferax</taxon>
    </lineage>
</organism>
<evidence type="ECO:0000259" key="4">
    <source>
        <dbReference type="PROSITE" id="PS00662"/>
    </source>
</evidence>
<dbReference type="InterPro" id="IPR001482">
    <property type="entry name" value="T2SS/T4SS_dom"/>
</dbReference>
<evidence type="ECO:0000313" key="6">
    <source>
        <dbReference type="Proteomes" id="UP000260665"/>
    </source>
</evidence>
<accession>A0A3E1RG36</accession>
<dbReference type="Gene3D" id="3.40.50.300">
    <property type="entry name" value="P-loop containing nucleotide triphosphate hydrolases"/>
    <property type="match status" value="1"/>
</dbReference>
<evidence type="ECO:0000256" key="3">
    <source>
        <dbReference type="ARBA" id="ARBA00022840"/>
    </source>
</evidence>
<dbReference type="PANTHER" id="PTHR30258">
    <property type="entry name" value="TYPE II SECRETION SYSTEM PROTEIN GSPE-RELATED"/>
    <property type="match status" value="1"/>
</dbReference>
<comment type="caution">
    <text evidence="5">The sequence shown here is derived from an EMBL/GenBank/DDBJ whole genome shotgun (WGS) entry which is preliminary data.</text>
</comment>
<sequence length="584" mass="63077">MATSQSSQPQPSTPVATTSLSSAVLNTALLQLRGSAAASNVGLVGDLWQQLLDALKVNEAELSLALLEQHGVAVLDDSQWSRAHVLRDGNALHVERMGCVVVGVDGRTYLLTPDPWHPNAIAALNHSRLQDVQLALAKAGQWEHALIEARGLDMSPLTGSGGGDPTLASAQPTKVLEQTDIVQFVDDIILQAYQEGASDIHFETHRAGLAVKYRLDGVMAQGARLNNLQQSEEVVSRIKVMAQLDITERRRPQDGRIHWSRPGLAALDLRVSVMPSIFGEDVVLRLLDKAQLKQSAPGDALAGSVHPVAEQNLTLNMLGFEGEEASQLRELAARPHGMLLITGPTGSGKTTTVYAAMSEVNDGLEKIVTIEDPVEYELSGVLQIPVNEQKGLTFATGLRSILRHDPDKILVGEIRDAETAQIAVQSSLTGHLVFTTVHANSLFDVLGRFQHFGIEPFALASALNGVVVQRLMRKLCPHCQDLRAPTDAEVQKLKALELQVPTQFPVAVGCEQCRHTGYRGRFVVAEVHVLTDAVRDLIVRQASMLELRSALYANSSARLLARSVAHVAAGHTTLEEVSRVVGLV</sequence>
<dbReference type="PANTHER" id="PTHR30258:SF1">
    <property type="entry name" value="PROTEIN TRANSPORT PROTEIN HOFB HOMOLOG"/>
    <property type="match status" value="1"/>
</dbReference>
<protein>
    <submittedName>
        <fullName evidence="5">Type II/IV secretion system protein</fullName>
    </submittedName>
</protein>
<name>A0A3E1RG36_9BURK</name>
<comment type="similarity">
    <text evidence="1">Belongs to the GSP E family.</text>
</comment>
<reference evidence="5 6" key="1">
    <citation type="submission" date="2018-05" db="EMBL/GenBank/DDBJ databases">
        <title>Rhodoferax soyangensis sp.nov., isolated from an oligotrophic freshwater lake.</title>
        <authorList>
            <person name="Park M."/>
        </authorList>
    </citation>
    <scope>NUCLEOTIDE SEQUENCE [LARGE SCALE GENOMIC DNA]</scope>
    <source>
        <strain evidence="5 6">IMCC26218</strain>
    </source>
</reference>
<dbReference type="AlphaFoldDB" id="A0A3E1RG36"/>
<dbReference type="OrthoDB" id="5790493at2"/>
<dbReference type="Gene3D" id="3.30.450.90">
    <property type="match status" value="1"/>
</dbReference>
<dbReference type="SUPFAM" id="SSF52540">
    <property type="entry name" value="P-loop containing nucleoside triphosphate hydrolases"/>
    <property type="match status" value="1"/>
</dbReference>
<gene>
    <name evidence="5" type="ORF">DIC66_00050</name>
</gene>
<evidence type="ECO:0000256" key="2">
    <source>
        <dbReference type="ARBA" id="ARBA00022741"/>
    </source>
</evidence>
<keyword evidence="3" id="KW-0067">ATP-binding</keyword>
<dbReference type="GO" id="GO:0005524">
    <property type="term" value="F:ATP binding"/>
    <property type="evidence" value="ECO:0007669"/>
    <property type="project" value="UniProtKB-KW"/>
</dbReference>
<dbReference type="EMBL" id="QFZK01000001">
    <property type="protein sequence ID" value="RFO98335.1"/>
    <property type="molecule type" value="Genomic_DNA"/>
</dbReference>
<dbReference type="InterPro" id="IPR027417">
    <property type="entry name" value="P-loop_NTPase"/>
</dbReference>
<evidence type="ECO:0000256" key="1">
    <source>
        <dbReference type="ARBA" id="ARBA00006611"/>
    </source>
</evidence>
<keyword evidence="6" id="KW-1185">Reference proteome</keyword>
<proteinExistence type="inferred from homology"/>
<dbReference type="Proteomes" id="UP000260665">
    <property type="component" value="Unassembled WGS sequence"/>
</dbReference>
<dbReference type="RefSeq" id="WP_117172842.1">
    <property type="nucleotide sequence ID" value="NZ_QFZK01000001.1"/>
</dbReference>
<dbReference type="GO" id="GO:0016887">
    <property type="term" value="F:ATP hydrolysis activity"/>
    <property type="evidence" value="ECO:0007669"/>
    <property type="project" value="TreeGrafter"/>
</dbReference>
<dbReference type="PROSITE" id="PS00662">
    <property type="entry name" value="T2SP_E"/>
    <property type="match status" value="1"/>
</dbReference>